<dbReference type="Proteomes" id="UP000059680">
    <property type="component" value="Chromosome 12"/>
</dbReference>
<organism evidence="1 2">
    <name type="scientific">Oryza sativa subsp. japonica</name>
    <name type="common">Rice</name>
    <dbReference type="NCBI Taxonomy" id="39947"/>
    <lineage>
        <taxon>Eukaryota</taxon>
        <taxon>Viridiplantae</taxon>
        <taxon>Streptophyta</taxon>
        <taxon>Embryophyta</taxon>
        <taxon>Tracheophyta</taxon>
        <taxon>Spermatophyta</taxon>
        <taxon>Magnoliopsida</taxon>
        <taxon>Liliopsida</taxon>
        <taxon>Poales</taxon>
        <taxon>Poaceae</taxon>
        <taxon>BOP clade</taxon>
        <taxon>Oryzoideae</taxon>
        <taxon>Oryzeae</taxon>
        <taxon>Oryzinae</taxon>
        <taxon>Oryza</taxon>
        <taxon>Oryza sativa</taxon>
    </lineage>
</organism>
<dbReference type="AlphaFoldDB" id="A0A0N7KTG7"/>
<dbReference type="PaxDb" id="39947-A0A0N7KTG7"/>
<keyword evidence="2" id="KW-1185">Reference proteome</keyword>
<dbReference type="EMBL" id="AP014968">
    <property type="protein sequence ID" value="BAT15570.1"/>
    <property type="molecule type" value="Genomic_DNA"/>
</dbReference>
<proteinExistence type="predicted"/>
<evidence type="ECO:0000313" key="1">
    <source>
        <dbReference type="EMBL" id="BAT15570.1"/>
    </source>
</evidence>
<accession>A0A0N7KTG7</accession>
<dbReference type="InParanoid" id="A0A0N7KTG7"/>
<sequence length="70" mass="7570">MAIGTDSLTQRSRSPRDVTTLLCLSFSPATTHATRLVRHAAAMAADADERAARALALLADDDLLHGRRLR</sequence>
<name>A0A0N7KTG7_ORYSJ</name>
<gene>
    <name evidence="1" type="ordered locus">Os12g0112100</name>
    <name evidence="1" type="ORF">OSNPB_120112100</name>
</gene>
<reference evidence="2" key="1">
    <citation type="journal article" date="2005" name="Nature">
        <title>The map-based sequence of the rice genome.</title>
        <authorList>
            <consortium name="International rice genome sequencing project (IRGSP)"/>
            <person name="Matsumoto T."/>
            <person name="Wu J."/>
            <person name="Kanamori H."/>
            <person name="Katayose Y."/>
            <person name="Fujisawa M."/>
            <person name="Namiki N."/>
            <person name="Mizuno H."/>
            <person name="Yamamoto K."/>
            <person name="Antonio B.A."/>
            <person name="Baba T."/>
            <person name="Sakata K."/>
            <person name="Nagamura Y."/>
            <person name="Aoki H."/>
            <person name="Arikawa K."/>
            <person name="Arita K."/>
            <person name="Bito T."/>
            <person name="Chiden Y."/>
            <person name="Fujitsuka N."/>
            <person name="Fukunaka R."/>
            <person name="Hamada M."/>
            <person name="Harada C."/>
            <person name="Hayashi A."/>
            <person name="Hijishita S."/>
            <person name="Honda M."/>
            <person name="Hosokawa S."/>
            <person name="Ichikawa Y."/>
            <person name="Idonuma A."/>
            <person name="Iijima M."/>
            <person name="Ikeda M."/>
            <person name="Ikeno M."/>
            <person name="Ito K."/>
            <person name="Ito S."/>
            <person name="Ito T."/>
            <person name="Ito Y."/>
            <person name="Ito Y."/>
            <person name="Iwabuchi A."/>
            <person name="Kamiya K."/>
            <person name="Karasawa W."/>
            <person name="Kurita K."/>
            <person name="Katagiri S."/>
            <person name="Kikuta A."/>
            <person name="Kobayashi H."/>
            <person name="Kobayashi N."/>
            <person name="Machita K."/>
            <person name="Maehara T."/>
            <person name="Masukawa M."/>
            <person name="Mizubayashi T."/>
            <person name="Mukai Y."/>
            <person name="Nagasaki H."/>
            <person name="Nagata Y."/>
            <person name="Naito S."/>
            <person name="Nakashima M."/>
            <person name="Nakama Y."/>
            <person name="Nakamichi Y."/>
            <person name="Nakamura M."/>
            <person name="Meguro A."/>
            <person name="Negishi M."/>
            <person name="Ohta I."/>
            <person name="Ohta T."/>
            <person name="Okamoto M."/>
            <person name="Ono N."/>
            <person name="Saji S."/>
            <person name="Sakaguchi M."/>
            <person name="Sakai K."/>
            <person name="Shibata M."/>
            <person name="Shimokawa T."/>
            <person name="Song J."/>
            <person name="Takazaki Y."/>
            <person name="Terasawa K."/>
            <person name="Tsugane M."/>
            <person name="Tsuji K."/>
            <person name="Ueda S."/>
            <person name="Waki K."/>
            <person name="Yamagata H."/>
            <person name="Yamamoto M."/>
            <person name="Yamamoto S."/>
            <person name="Yamane H."/>
            <person name="Yoshiki S."/>
            <person name="Yoshihara R."/>
            <person name="Yukawa K."/>
            <person name="Zhong H."/>
            <person name="Yano M."/>
            <person name="Yuan Q."/>
            <person name="Ouyang S."/>
            <person name="Liu J."/>
            <person name="Jones K.M."/>
            <person name="Gansberger K."/>
            <person name="Moffat K."/>
            <person name="Hill J."/>
            <person name="Bera J."/>
            <person name="Fadrosh D."/>
            <person name="Jin S."/>
            <person name="Johri S."/>
            <person name="Kim M."/>
            <person name="Overton L."/>
            <person name="Reardon M."/>
            <person name="Tsitrin T."/>
            <person name="Vuong H."/>
            <person name="Weaver B."/>
            <person name="Ciecko A."/>
            <person name="Tallon L."/>
            <person name="Jackson J."/>
            <person name="Pai G."/>
            <person name="Aken S.V."/>
            <person name="Utterback T."/>
            <person name="Reidmuller S."/>
            <person name="Feldblyum T."/>
            <person name="Hsiao J."/>
            <person name="Zismann V."/>
            <person name="Iobst S."/>
            <person name="de Vazeille A.R."/>
            <person name="Buell C.R."/>
            <person name="Ying K."/>
            <person name="Li Y."/>
            <person name="Lu T."/>
            <person name="Huang Y."/>
            <person name="Zhao Q."/>
            <person name="Feng Q."/>
            <person name="Zhang L."/>
            <person name="Zhu J."/>
            <person name="Weng Q."/>
            <person name="Mu J."/>
            <person name="Lu Y."/>
            <person name="Fan D."/>
            <person name="Liu Y."/>
            <person name="Guan J."/>
            <person name="Zhang Y."/>
            <person name="Yu S."/>
            <person name="Liu X."/>
            <person name="Zhang Y."/>
            <person name="Hong G."/>
            <person name="Han B."/>
            <person name="Choisne N."/>
            <person name="Demange N."/>
            <person name="Orjeda G."/>
            <person name="Samain S."/>
            <person name="Cattolico L."/>
            <person name="Pelletier E."/>
            <person name="Couloux A."/>
            <person name="Segurens B."/>
            <person name="Wincker P."/>
            <person name="D'Hont A."/>
            <person name="Scarpelli C."/>
            <person name="Weissenbach J."/>
            <person name="Salanoubat M."/>
            <person name="Quetier F."/>
            <person name="Yu Y."/>
            <person name="Kim H.R."/>
            <person name="Rambo T."/>
            <person name="Currie J."/>
            <person name="Collura K."/>
            <person name="Luo M."/>
            <person name="Yang T."/>
            <person name="Ammiraju J.S.S."/>
            <person name="Engler F."/>
            <person name="Soderlund C."/>
            <person name="Wing R.A."/>
            <person name="Palmer L.E."/>
            <person name="de la Bastide M."/>
            <person name="Spiegel L."/>
            <person name="Nascimento L."/>
            <person name="Zutavern T."/>
            <person name="O'Shaughnessy A."/>
            <person name="Dike S."/>
            <person name="Dedhia N."/>
            <person name="Preston R."/>
            <person name="Balija V."/>
            <person name="McCombie W.R."/>
            <person name="Chow T."/>
            <person name="Chen H."/>
            <person name="Chung M."/>
            <person name="Chen C."/>
            <person name="Shaw J."/>
            <person name="Wu H."/>
            <person name="Hsiao K."/>
            <person name="Chao Y."/>
            <person name="Chu M."/>
            <person name="Cheng C."/>
            <person name="Hour A."/>
            <person name="Lee P."/>
            <person name="Lin S."/>
            <person name="Lin Y."/>
            <person name="Liou J."/>
            <person name="Liu S."/>
            <person name="Hsing Y."/>
            <person name="Raghuvanshi S."/>
            <person name="Mohanty A."/>
            <person name="Bharti A.K."/>
            <person name="Gaur A."/>
            <person name="Gupta V."/>
            <person name="Kumar D."/>
            <person name="Ravi V."/>
            <person name="Vij S."/>
            <person name="Kapur A."/>
            <person name="Khurana P."/>
            <person name="Khurana P."/>
            <person name="Khurana J.P."/>
            <person name="Tyagi A.K."/>
            <person name="Gaikwad K."/>
            <person name="Singh A."/>
            <person name="Dalal V."/>
            <person name="Srivastava S."/>
            <person name="Dixit A."/>
            <person name="Pal A.K."/>
            <person name="Ghazi I.A."/>
            <person name="Yadav M."/>
            <person name="Pandit A."/>
            <person name="Bhargava A."/>
            <person name="Sureshbabu K."/>
            <person name="Batra K."/>
            <person name="Sharma T.R."/>
            <person name="Mohapatra T."/>
            <person name="Singh N.K."/>
            <person name="Messing J."/>
            <person name="Nelson A.B."/>
            <person name="Fuks G."/>
            <person name="Kavchok S."/>
            <person name="Keizer G."/>
            <person name="Linton E."/>
            <person name="Llaca V."/>
            <person name="Song R."/>
            <person name="Tanyolac B."/>
            <person name="Young S."/>
            <person name="Ho-Il K."/>
            <person name="Hahn J.H."/>
            <person name="Sangsakoo G."/>
            <person name="Vanavichit A."/>
            <person name="de Mattos Luiz.A.T."/>
            <person name="Zimmer P.D."/>
            <person name="Malone G."/>
            <person name="Dellagostin O."/>
            <person name="de Oliveira A.C."/>
            <person name="Bevan M."/>
            <person name="Bancroft I."/>
            <person name="Minx P."/>
            <person name="Cordum H."/>
            <person name="Wilson R."/>
            <person name="Cheng Z."/>
            <person name="Jin W."/>
            <person name="Jiang J."/>
            <person name="Leong S.A."/>
            <person name="Iwama H."/>
            <person name="Gojobori T."/>
            <person name="Itoh T."/>
            <person name="Niimura Y."/>
            <person name="Fujii Y."/>
            <person name="Habara T."/>
            <person name="Sakai H."/>
            <person name="Sato Y."/>
            <person name="Wilson G."/>
            <person name="Kumar K."/>
            <person name="McCouch S."/>
            <person name="Juretic N."/>
            <person name="Hoen D."/>
            <person name="Wright S."/>
            <person name="Bruskiewich R."/>
            <person name="Bureau T."/>
            <person name="Miyao A."/>
            <person name="Hirochika H."/>
            <person name="Nishikawa T."/>
            <person name="Kadowaki K."/>
            <person name="Sugiura M."/>
            <person name="Burr B."/>
            <person name="Sasaki T."/>
        </authorList>
    </citation>
    <scope>NUCLEOTIDE SEQUENCE [LARGE SCALE GENOMIC DNA]</scope>
    <source>
        <strain evidence="2">cv. Nipponbare</strain>
    </source>
</reference>
<protein>
    <submittedName>
        <fullName evidence="1">Os12g0112100 protein</fullName>
    </submittedName>
</protein>
<reference evidence="1 2" key="3">
    <citation type="journal article" date="2013" name="Rice">
        <title>Improvement of the Oryza sativa Nipponbare reference genome using next generation sequence and optical map data.</title>
        <authorList>
            <person name="Kawahara Y."/>
            <person name="de la Bastide M."/>
            <person name="Hamilton J.P."/>
            <person name="Kanamori H."/>
            <person name="McCombie W.R."/>
            <person name="Ouyang S."/>
            <person name="Schwartz D.C."/>
            <person name="Tanaka T."/>
            <person name="Wu J."/>
            <person name="Zhou S."/>
            <person name="Childs K.L."/>
            <person name="Davidson R.M."/>
            <person name="Lin H."/>
            <person name="Quesada-Ocampo L."/>
            <person name="Vaillancourt B."/>
            <person name="Sakai H."/>
            <person name="Lee S.S."/>
            <person name="Kim J."/>
            <person name="Numa H."/>
            <person name="Itoh T."/>
            <person name="Buell C.R."/>
            <person name="Matsumoto T."/>
        </authorList>
    </citation>
    <scope>NUCLEOTIDE SEQUENCE [LARGE SCALE GENOMIC DNA]</scope>
    <source>
        <strain evidence="2">cv. Nipponbare</strain>
    </source>
</reference>
<evidence type="ECO:0000313" key="2">
    <source>
        <dbReference type="Proteomes" id="UP000059680"/>
    </source>
</evidence>
<reference evidence="1 2" key="2">
    <citation type="journal article" date="2013" name="Plant Cell Physiol.">
        <title>Rice Annotation Project Database (RAP-DB): an integrative and interactive database for rice genomics.</title>
        <authorList>
            <person name="Sakai H."/>
            <person name="Lee S.S."/>
            <person name="Tanaka T."/>
            <person name="Numa H."/>
            <person name="Kim J."/>
            <person name="Kawahara Y."/>
            <person name="Wakimoto H."/>
            <person name="Yang C.C."/>
            <person name="Iwamoto M."/>
            <person name="Abe T."/>
            <person name="Yamada Y."/>
            <person name="Muto A."/>
            <person name="Inokuchi H."/>
            <person name="Ikemura T."/>
            <person name="Matsumoto T."/>
            <person name="Sasaki T."/>
            <person name="Itoh T."/>
        </authorList>
    </citation>
    <scope>NUCLEOTIDE SEQUENCE [LARGE SCALE GENOMIC DNA]</scope>
    <source>
        <strain evidence="2">cv. Nipponbare</strain>
    </source>
</reference>